<protein>
    <submittedName>
        <fullName evidence="5">MOT6 protein</fullName>
    </submittedName>
</protein>
<feature type="transmembrane region" description="Helical" evidence="3">
    <location>
        <begin position="21"/>
        <end position="45"/>
    </location>
</feature>
<evidence type="ECO:0000313" key="5">
    <source>
        <dbReference type="EMBL" id="NXL91568.1"/>
    </source>
</evidence>
<keyword evidence="6" id="KW-1185">Reference proteome</keyword>
<dbReference type="GO" id="GO:0008028">
    <property type="term" value="F:monocarboxylic acid transmembrane transporter activity"/>
    <property type="evidence" value="ECO:0007669"/>
    <property type="project" value="TreeGrafter"/>
</dbReference>
<feature type="compositionally biased region" description="Polar residues" evidence="2">
    <location>
        <begin position="224"/>
        <end position="234"/>
    </location>
</feature>
<evidence type="ECO:0000256" key="3">
    <source>
        <dbReference type="SAM" id="Phobius"/>
    </source>
</evidence>
<feature type="transmembrane region" description="Helical" evidence="3">
    <location>
        <begin position="330"/>
        <end position="350"/>
    </location>
</feature>
<keyword evidence="3" id="KW-0472">Membrane</keyword>
<dbReference type="PROSITE" id="PS50850">
    <property type="entry name" value="MFS"/>
    <property type="match status" value="1"/>
</dbReference>
<dbReference type="PANTHER" id="PTHR11360:SF21">
    <property type="entry name" value="MONOCARBOXYLATE TRANSPORTER 6"/>
    <property type="match status" value="1"/>
</dbReference>
<dbReference type="GO" id="GO:0016323">
    <property type="term" value="C:basolateral plasma membrane"/>
    <property type="evidence" value="ECO:0007669"/>
    <property type="project" value="TreeGrafter"/>
</dbReference>
<feature type="transmembrane region" description="Helical" evidence="3">
    <location>
        <begin position="177"/>
        <end position="196"/>
    </location>
</feature>
<gene>
    <name evidence="5" type="primary">Slc16a5</name>
    <name evidence="5" type="ORF">ALELAT_R01634</name>
</gene>
<dbReference type="InterPro" id="IPR020846">
    <property type="entry name" value="MFS_dom"/>
</dbReference>
<sequence>MAQGGAAARGAAKAQDQGWAWMVLVAAVLLQGLTLGFPSCIGVFFTDLQHEFQATNSETSWFPSIMVAVLHAGGPLCSILVERFGCRFTVMLGGLLSSVGMVSSSFCRSLGQLYFTAGFITGLGSCFSFQAGVTALGYYFVRWRTLANAMASTGVSLGFTLWPLLSQYLLDEMGWRNTFLIFGGILLNCCVCGAIMRPVQLASGSLLQLPKPEEEPERKEEEAQLSNGTSPHLKLQQQTRKTGCFQVLGKYLAFDIFCQNKGYQIYTIGVSWLMMGFVLPHIYLVPYAIHNGVEERRAALLISIIGIINIFIRPPTGLLSGHRIFTGRRIYLFSLAVLLCGLSNFICIISAEFNVLIFYCVILSIAMSGIGALTFQVLMDVVEMDRFSSALGLFTILESITLLIAPPLTGLLVDITGDFHYVFYTSSFLLISAALFMVLSFCALEKKNKLKDTSKVTLDGPSKYNEKPNEPQSESQPTLAVTHITSI</sequence>
<dbReference type="EMBL" id="VXAV01008235">
    <property type="protein sequence ID" value="NXL91568.1"/>
    <property type="molecule type" value="Genomic_DNA"/>
</dbReference>
<keyword evidence="3" id="KW-0812">Transmembrane</keyword>
<evidence type="ECO:0000313" key="6">
    <source>
        <dbReference type="Proteomes" id="UP000562322"/>
    </source>
</evidence>
<dbReference type="InterPro" id="IPR011701">
    <property type="entry name" value="MFS"/>
</dbReference>
<dbReference type="Gene3D" id="1.20.1250.20">
    <property type="entry name" value="MFS general substrate transporter like domains"/>
    <property type="match status" value="1"/>
</dbReference>
<feature type="non-terminal residue" evidence="5">
    <location>
        <position position="1"/>
    </location>
</feature>
<feature type="region of interest" description="Disordered" evidence="2">
    <location>
        <begin position="458"/>
        <end position="487"/>
    </location>
</feature>
<dbReference type="OrthoDB" id="5667at2759"/>
<feature type="compositionally biased region" description="Basic and acidic residues" evidence="2">
    <location>
        <begin position="211"/>
        <end position="222"/>
    </location>
</feature>
<feature type="transmembrane region" description="Helical" evidence="3">
    <location>
        <begin position="61"/>
        <end position="81"/>
    </location>
</feature>
<feature type="transmembrane region" description="Helical" evidence="3">
    <location>
        <begin position="112"/>
        <end position="139"/>
    </location>
</feature>
<dbReference type="InterPro" id="IPR050327">
    <property type="entry name" value="Proton-linked_MCT"/>
</dbReference>
<feature type="transmembrane region" description="Helical" evidence="3">
    <location>
        <begin position="88"/>
        <end position="106"/>
    </location>
</feature>
<feature type="region of interest" description="Disordered" evidence="2">
    <location>
        <begin position="211"/>
        <end position="234"/>
    </location>
</feature>
<dbReference type="AlphaFoldDB" id="A0A7L0WKB5"/>
<comment type="subcellular location">
    <subcellularLocation>
        <location evidence="1">Membrane</location>
        <topology evidence="1">Multi-pass membrane protein</topology>
    </subcellularLocation>
</comment>
<feature type="transmembrane region" description="Helical" evidence="3">
    <location>
        <begin position="421"/>
        <end position="444"/>
    </location>
</feature>
<dbReference type="FunFam" id="1.20.1250.20:FF:000337">
    <property type="entry name" value="Solute carrier family 16 member 5"/>
    <property type="match status" value="1"/>
</dbReference>
<organism evidence="5 6">
    <name type="scientific">Alectura lathami</name>
    <name type="common">Australian brush turkey</name>
    <dbReference type="NCBI Taxonomy" id="81907"/>
    <lineage>
        <taxon>Eukaryota</taxon>
        <taxon>Metazoa</taxon>
        <taxon>Chordata</taxon>
        <taxon>Craniata</taxon>
        <taxon>Vertebrata</taxon>
        <taxon>Euteleostomi</taxon>
        <taxon>Archelosauria</taxon>
        <taxon>Archosauria</taxon>
        <taxon>Dinosauria</taxon>
        <taxon>Saurischia</taxon>
        <taxon>Theropoda</taxon>
        <taxon>Coelurosauria</taxon>
        <taxon>Aves</taxon>
        <taxon>Neognathae</taxon>
        <taxon>Galloanserae</taxon>
        <taxon>Galliformes</taxon>
        <taxon>Megapodiidae</taxon>
        <taxon>Alectura</taxon>
    </lineage>
</organism>
<keyword evidence="3" id="KW-1133">Transmembrane helix</keyword>
<reference evidence="5 6" key="1">
    <citation type="submission" date="2019-09" db="EMBL/GenBank/DDBJ databases">
        <title>Bird 10,000 Genomes (B10K) Project - Family phase.</title>
        <authorList>
            <person name="Zhang G."/>
        </authorList>
    </citation>
    <scope>NUCLEOTIDE SEQUENCE [LARGE SCALE GENOMIC DNA]</scope>
    <source>
        <strain evidence="5">B10K-DU-001-39</strain>
        <tissue evidence="5">Muscle</tissue>
    </source>
</reference>
<evidence type="ECO:0000259" key="4">
    <source>
        <dbReference type="PROSITE" id="PS50850"/>
    </source>
</evidence>
<name>A0A7L0WKB5_ALELA</name>
<dbReference type="InterPro" id="IPR036259">
    <property type="entry name" value="MFS_trans_sf"/>
</dbReference>
<feature type="transmembrane region" description="Helical" evidence="3">
    <location>
        <begin position="265"/>
        <end position="286"/>
    </location>
</feature>
<feature type="transmembrane region" description="Helical" evidence="3">
    <location>
        <begin position="146"/>
        <end position="165"/>
    </location>
</feature>
<feature type="transmembrane region" description="Helical" evidence="3">
    <location>
        <begin position="356"/>
        <end position="378"/>
    </location>
</feature>
<comment type="caution">
    <text evidence="5">The sequence shown here is derived from an EMBL/GenBank/DDBJ whole genome shotgun (WGS) entry which is preliminary data.</text>
</comment>
<accession>A0A7L0WKB5</accession>
<dbReference type="Pfam" id="PF07690">
    <property type="entry name" value="MFS_1"/>
    <property type="match status" value="1"/>
</dbReference>
<feature type="compositionally biased region" description="Polar residues" evidence="2">
    <location>
        <begin position="470"/>
        <end position="487"/>
    </location>
</feature>
<proteinExistence type="predicted"/>
<feature type="transmembrane region" description="Helical" evidence="3">
    <location>
        <begin position="390"/>
        <end position="409"/>
    </location>
</feature>
<feature type="transmembrane region" description="Helical" evidence="3">
    <location>
        <begin position="298"/>
        <end position="318"/>
    </location>
</feature>
<feature type="domain" description="Major facilitator superfamily (MFS) profile" evidence="4">
    <location>
        <begin position="20"/>
        <end position="445"/>
    </location>
</feature>
<evidence type="ECO:0000256" key="2">
    <source>
        <dbReference type="SAM" id="MobiDB-lite"/>
    </source>
</evidence>
<dbReference type="SUPFAM" id="SSF103473">
    <property type="entry name" value="MFS general substrate transporter"/>
    <property type="match status" value="1"/>
</dbReference>
<dbReference type="Proteomes" id="UP000562322">
    <property type="component" value="Unassembled WGS sequence"/>
</dbReference>
<evidence type="ECO:0000256" key="1">
    <source>
        <dbReference type="ARBA" id="ARBA00004141"/>
    </source>
</evidence>
<dbReference type="PANTHER" id="PTHR11360">
    <property type="entry name" value="MONOCARBOXYLATE TRANSPORTER"/>
    <property type="match status" value="1"/>
</dbReference>
<feature type="non-terminal residue" evidence="5">
    <location>
        <position position="487"/>
    </location>
</feature>